<sequence>MLGLVTKTQTAPAQPVGSTLPAPADQRAFAAPPRIVNDLARDLAGAAAAARAMQPGAGDVTVSAYTAVVCTGATVRDALLEAARWCHEAPAAEVHASSLARVPGHREDLWEYTVTLTVSFPDETGVPTGQSHHSSRLRPA</sequence>
<evidence type="ECO:0000313" key="3">
    <source>
        <dbReference type="Proteomes" id="UP000248039"/>
    </source>
</evidence>
<feature type="region of interest" description="Disordered" evidence="1">
    <location>
        <begin position="121"/>
        <end position="140"/>
    </location>
</feature>
<gene>
    <name evidence="2" type="ORF">C7C46_00960</name>
</gene>
<evidence type="ECO:0000313" key="2">
    <source>
        <dbReference type="EMBL" id="PYC88250.1"/>
    </source>
</evidence>
<proteinExistence type="predicted"/>
<keyword evidence="3" id="KW-1185">Reference proteome</keyword>
<reference evidence="2 3" key="1">
    <citation type="submission" date="2018-03" db="EMBL/GenBank/DDBJ databases">
        <title>Bioinformatic expansion and discovery of thiopeptide antibiotics.</title>
        <authorList>
            <person name="Schwalen C.J."/>
            <person name="Hudson G.A."/>
            <person name="Mitchell D.A."/>
        </authorList>
    </citation>
    <scope>NUCLEOTIDE SEQUENCE [LARGE SCALE GENOMIC DNA]</scope>
    <source>
        <strain evidence="2 3">ATCC 21389</strain>
    </source>
</reference>
<feature type="compositionally biased region" description="Polar residues" evidence="1">
    <location>
        <begin position="1"/>
        <end position="12"/>
    </location>
</feature>
<organism evidence="2 3">
    <name type="scientific">Streptomyces tateyamensis</name>
    <dbReference type="NCBI Taxonomy" id="565073"/>
    <lineage>
        <taxon>Bacteria</taxon>
        <taxon>Bacillati</taxon>
        <taxon>Actinomycetota</taxon>
        <taxon>Actinomycetes</taxon>
        <taxon>Kitasatosporales</taxon>
        <taxon>Streptomycetaceae</taxon>
        <taxon>Streptomyces</taxon>
    </lineage>
</organism>
<protein>
    <submittedName>
        <fullName evidence="2">Uncharacterized protein</fullName>
    </submittedName>
</protein>
<accession>A0A2V4PPH5</accession>
<dbReference type="EMBL" id="PYBW01000005">
    <property type="protein sequence ID" value="PYC88250.1"/>
    <property type="molecule type" value="Genomic_DNA"/>
</dbReference>
<dbReference type="Proteomes" id="UP000248039">
    <property type="component" value="Unassembled WGS sequence"/>
</dbReference>
<feature type="region of interest" description="Disordered" evidence="1">
    <location>
        <begin position="1"/>
        <end position="24"/>
    </location>
</feature>
<dbReference type="AlphaFoldDB" id="A0A2V4PPH5"/>
<name>A0A2V4PPH5_9ACTN</name>
<evidence type="ECO:0000256" key="1">
    <source>
        <dbReference type="SAM" id="MobiDB-lite"/>
    </source>
</evidence>
<comment type="caution">
    <text evidence="2">The sequence shown here is derived from an EMBL/GenBank/DDBJ whole genome shotgun (WGS) entry which is preliminary data.</text>
</comment>